<dbReference type="EMBL" id="JAAOIV010000005">
    <property type="protein sequence ID" value="NHN55715.1"/>
    <property type="molecule type" value="Genomic_DNA"/>
</dbReference>
<dbReference type="Proteomes" id="UP000744769">
    <property type="component" value="Unassembled WGS sequence"/>
</dbReference>
<dbReference type="PANTHER" id="PTHR43333">
    <property type="entry name" value="2-HACID_DH_C DOMAIN-CONTAINING PROTEIN"/>
    <property type="match status" value="1"/>
</dbReference>
<evidence type="ECO:0000313" key="4">
    <source>
        <dbReference type="EMBL" id="NHN55715.1"/>
    </source>
</evidence>
<feature type="domain" description="D-isomer specific 2-hydroxyacid dehydrogenase NAD-binding" evidence="3">
    <location>
        <begin position="100"/>
        <end position="273"/>
    </location>
</feature>
<dbReference type="SUPFAM" id="SSF51735">
    <property type="entry name" value="NAD(P)-binding Rossmann-fold domains"/>
    <property type="match status" value="1"/>
</dbReference>
<comment type="caution">
    <text evidence="4">The sequence shown here is derived from an EMBL/GenBank/DDBJ whole genome shotgun (WGS) entry which is preliminary data.</text>
</comment>
<evidence type="ECO:0000259" key="3">
    <source>
        <dbReference type="Pfam" id="PF02826"/>
    </source>
</evidence>
<evidence type="ECO:0000313" key="5">
    <source>
        <dbReference type="Proteomes" id="UP000744769"/>
    </source>
</evidence>
<keyword evidence="5" id="KW-1185">Reference proteome</keyword>
<dbReference type="CDD" id="cd12166">
    <property type="entry name" value="2-Hacid_dh_7"/>
    <property type="match status" value="1"/>
</dbReference>
<dbReference type="Pfam" id="PF02826">
    <property type="entry name" value="2-Hacid_dh_C"/>
    <property type="match status" value="1"/>
</dbReference>
<organism evidence="4 5">
    <name type="scientific">Metallococcus carri</name>
    <dbReference type="NCBI Taxonomy" id="1656884"/>
    <lineage>
        <taxon>Bacteria</taxon>
        <taxon>Bacillati</taxon>
        <taxon>Actinomycetota</taxon>
        <taxon>Actinomycetes</taxon>
        <taxon>Micrococcales</taxon>
        <taxon>Dermacoccaceae</taxon>
        <taxon>Metallococcus</taxon>
    </lineage>
</organism>
<accession>A0A967B1K5</accession>
<gene>
    <name evidence="4" type="ORF">G9U51_07990</name>
</gene>
<reference evidence="4" key="1">
    <citation type="submission" date="2020-03" db="EMBL/GenBank/DDBJ databases">
        <title>Draft sequencing of Calidifontibacter sp. DB0510.</title>
        <authorList>
            <person name="Kim D.-U."/>
        </authorList>
    </citation>
    <scope>NUCLEOTIDE SEQUENCE</scope>
    <source>
        <strain evidence="4">DB0510</strain>
    </source>
</reference>
<dbReference type="Gene3D" id="3.40.50.720">
    <property type="entry name" value="NAD(P)-binding Rossmann-like Domain"/>
    <property type="match status" value="2"/>
</dbReference>
<evidence type="ECO:0000256" key="2">
    <source>
        <dbReference type="ARBA" id="ARBA00023027"/>
    </source>
</evidence>
<dbReference type="GO" id="GO:0051287">
    <property type="term" value="F:NAD binding"/>
    <property type="evidence" value="ECO:0007669"/>
    <property type="project" value="InterPro"/>
</dbReference>
<evidence type="ECO:0000256" key="1">
    <source>
        <dbReference type="ARBA" id="ARBA00023002"/>
    </source>
</evidence>
<dbReference type="GO" id="GO:0016616">
    <property type="term" value="F:oxidoreductase activity, acting on the CH-OH group of donors, NAD or NADP as acceptor"/>
    <property type="evidence" value="ECO:0007669"/>
    <property type="project" value="UniProtKB-ARBA"/>
</dbReference>
<dbReference type="InterPro" id="IPR036291">
    <property type="entry name" value="NAD(P)-bd_dom_sf"/>
</dbReference>
<name>A0A967B1K5_9MICO</name>
<keyword evidence="1" id="KW-0560">Oxidoreductase</keyword>
<dbReference type="AlphaFoldDB" id="A0A967B1K5"/>
<dbReference type="RefSeq" id="WP_166195764.1">
    <property type="nucleotide sequence ID" value="NZ_JAAOIV010000005.1"/>
</dbReference>
<keyword evidence="2" id="KW-0520">NAD</keyword>
<dbReference type="InterPro" id="IPR006140">
    <property type="entry name" value="D-isomer_DH_NAD-bd"/>
</dbReference>
<sequence length="308" mass="32877">MTVVSVPRVDWAEGIADLPGLTVTVWDLSGPPPRDDIEVLVPPYEVSSRRLAVLRNLKSLKAIQLPTAGFEHALPHLPEGVVLANAKGVHDTSTAELALTLALAAQRGIPQAVRAQDRGEWEHLAWQPSLADRKVLVVGYGSIGRAIVRRLLPFEVEVTVCASSAREGDDLVDRVHAVSELPDLLPEAEIVILIVPLTDATRRLVDADFLARMPRNALLVNVARGGVVDTEALVEACASGRVRAALDVTDPEPLPAGHPLMSCPGVLITGHVGGATSAFSPRLVRLLREQLTRYAETGALEHVVATGS</sequence>
<proteinExistence type="predicted"/>
<dbReference type="PROSITE" id="PS00671">
    <property type="entry name" value="D_2_HYDROXYACID_DH_3"/>
    <property type="match status" value="1"/>
</dbReference>
<protein>
    <submittedName>
        <fullName evidence="4">2-hydroxyacid dehydrogenase</fullName>
    </submittedName>
</protein>
<dbReference type="PANTHER" id="PTHR43333:SF1">
    <property type="entry name" value="D-ISOMER SPECIFIC 2-HYDROXYACID DEHYDROGENASE NAD-BINDING DOMAIN-CONTAINING PROTEIN"/>
    <property type="match status" value="1"/>
</dbReference>
<dbReference type="InterPro" id="IPR029753">
    <property type="entry name" value="D-isomer_DH_CS"/>
</dbReference>